<keyword evidence="8 9" id="KW-0407">Ion channel</keyword>
<keyword evidence="5 9" id="KW-1133">Transmembrane helix</keyword>
<proteinExistence type="inferred from homology"/>
<organism evidence="10 11">
    <name type="scientific">Roseivirga echinicomitans</name>
    <dbReference type="NCBI Taxonomy" id="296218"/>
    <lineage>
        <taxon>Bacteria</taxon>
        <taxon>Pseudomonadati</taxon>
        <taxon>Bacteroidota</taxon>
        <taxon>Cytophagia</taxon>
        <taxon>Cytophagales</taxon>
        <taxon>Roseivirgaceae</taxon>
        <taxon>Roseivirga</taxon>
    </lineage>
</organism>
<evidence type="ECO:0000256" key="5">
    <source>
        <dbReference type="ARBA" id="ARBA00022989"/>
    </source>
</evidence>
<keyword evidence="3 9" id="KW-1003">Cell membrane</keyword>
<dbReference type="Pfam" id="PF01741">
    <property type="entry name" value="MscL"/>
    <property type="match status" value="1"/>
</dbReference>
<reference evidence="10 11" key="1">
    <citation type="submission" date="2016-01" db="EMBL/GenBank/DDBJ databases">
        <title>Genome sequencing of Roseivirga echinicomitans KMM 6058.</title>
        <authorList>
            <person name="Selvaratnam C."/>
            <person name="Thevarajoo S."/>
            <person name="Goh K.M."/>
            <person name="Ee R."/>
            <person name="Chan K.-G."/>
            <person name="Chong C.S."/>
        </authorList>
    </citation>
    <scope>NUCLEOTIDE SEQUENCE [LARGE SCALE GENOMIC DNA]</scope>
    <source>
        <strain evidence="10 11">KMM 6058</strain>
    </source>
</reference>
<evidence type="ECO:0000256" key="2">
    <source>
        <dbReference type="ARBA" id="ARBA00022448"/>
    </source>
</evidence>
<dbReference type="GO" id="GO:0005886">
    <property type="term" value="C:plasma membrane"/>
    <property type="evidence" value="ECO:0007669"/>
    <property type="project" value="UniProtKB-SubCell"/>
</dbReference>
<feature type="transmembrane region" description="Helical" evidence="9">
    <location>
        <begin position="12"/>
        <end position="30"/>
    </location>
</feature>
<dbReference type="NCBIfam" id="TIGR00220">
    <property type="entry name" value="mscL"/>
    <property type="match status" value="1"/>
</dbReference>
<comment type="caution">
    <text evidence="10">The sequence shown here is derived from an EMBL/GenBank/DDBJ whole genome shotgun (WGS) entry which is preliminary data.</text>
</comment>
<evidence type="ECO:0000256" key="4">
    <source>
        <dbReference type="ARBA" id="ARBA00022692"/>
    </source>
</evidence>
<evidence type="ECO:0000313" key="10">
    <source>
        <dbReference type="EMBL" id="KYG80267.1"/>
    </source>
</evidence>
<dbReference type="HAMAP" id="MF_00115">
    <property type="entry name" value="MscL"/>
    <property type="match status" value="1"/>
</dbReference>
<evidence type="ECO:0000256" key="3">
    <source>
        <dbReference type="ARBA" id="ARBA00022475"/>
    </source>
</evidence>
<dbReference type="PANTHER" id="PTHR30266:SF2">
    <property type="entry name" value="LARGE-CONDUCTANCE MECHANOSENSITIVE CHANNEL"/>
    <property type="match status" value="1"/>
</dbReference>
<feature type="transmembrane region" description="Helical" evidence="9">
    <location>
        <begin position="75"/>
        <end position="99"/>
    </location>
</feature>
<dbReference type="InterPro" id="IPR036019">
    <property type="entry name" value="MscL_channel"/>
</dbReference>
<comment type="subcellular location">
    <subcellularLocation>
        <location evidence="9">Cell membrane</location>
        <topology evidence="9">Multi-pass membrane protein</topology>
    </subcellularLocation>
    <subcellularLocation>
        <location evidence="1">Membrane</location>
        <topology evidence="1">Multi-pass membrane protein</topology>
    </subcellularLocation>
</comment>
<sequence>MKEFKKFLIRGNVLEIAVGLIMATYFGAIVKSFVNDILMPPIGILLGGVDFSEMKLVLQDAVAETASSAATAEVAIAYGLFINTIITFIIVAFAIFMVVKSYNHLKEKMEKKEAAAPAAPAAPSKEEVLLTEIRDLLKK</sequence>
<dbReference type="Proteomes" id="UP000075615">
    <property type="component" value="Unassembled WGS sequence"/>
</dbReference>
<dbReference type="PRINTS" id="PR01264">
    <property type="entry name" value="MECHCHANNEL"/>
</dbReference>
<evidence type="ECO:0000256" key="1">
    <source>
        <dbReference type="ARBA" id="ARBA00004141"/>
    </source>
</evidence>
<name>A0A150XNC3_9BACT</name>
<evidence type="ECO:0000256" key="8">
    <source>
        <dbReference type="ARBA" id="ARBA00023303"/>
    </source>
</evidence>
<dbReference type="InterPro" id="IPR001185">
    <property type="entry name" value="MS_channel"/>
</dbReference>
<evidence type="ECO:0000256" key="9">
    <source>
        <dbReference type="HAMAP-Rule" id="MF_00115"/>
    </source>
</evidence>
<keyword evidence="4 9" id="KW-0812">Transmembrane</keyword>
<dbReference type="PANTHER" id="PTHR30266">
    <property type="entry name" value="MECHANOSENSITIVE CHANNEL MSCL"/>
    <property type="match status" value="1"/>
</dbReference>
<dbReference type="SUPFAM" id="SSF81330">
    <property type="entry name" value="Gated mechanosensitive channel"/>
    <property type="match status" value="1"/>
</dbReference>
<protein>
    <recommendedName>
        <fullName evidence="9">Large-conductance mechanosensitive channel</fullName>
    </recommendedName>
</protein>
<evidence type="ECO:0000313" key="11">
    <source>
        <dbReference type="Proteomes" id="UP000075615"/>
    </source>
</evidence>
<dbReference type="STRING" id="296218.AWN68_17365"/>
<dbReference type="InterPro" id="IPR037673">
    <property type="entry name" value="MSC/AndL"/>
</dbReference>
<gene>
    <name evidence="9" type="primary">mscL</name>
    <name evidence="10" type="ORF">AWN68_17365</name>
</gene>
<dbReference type="EMBL" id="LRDB01000008">
    <property type="protein sequence ID" value="KYG80267.1"/>
    <property type="molecule type" value="Genomic_DNA"/>
</dbReference>
<dbReference type="Gene3D" id="1.10.1200.120">
    <property type="entry name" value="Large-conductance mechanosensitive channel, MscL, domain 1"/>
    <property type="match status" value="1"/>
</dbReference>
<dbReference type="NCBIfam" id="NF001843">
    <property type="entry name" value="PRK00567.1-4"/>
    <property type="match status" value="1"/>
</dbReference>
<comment type="function">
    <text evidence="9">Channel that opens in response to stretch forces in the membrane lipid bilayer. May participate in the regulation of osmotic pressure changes within the cell.</text>
</comment>
<keyword evidence="11" id="KW-1185">Reference proteome</keyword>
<evidence type="ECO:0000256" key="6">
    <source>
        <dbReference type="ARBA" id="ARBA00023065"/>
    </source>
</evidence>
<keyword evidence="6 9" id="KW-0406">Ion transport</keyword>
<dbReference type="RefSeq" id="WP_068413915.1">
    <property type="nucleotide sequence ID" value="NZ_LRDB01000008.1"/>
</dbReference>
<comment type="subunit">
    <text evidence="9">Homopentamer.</text>
</comment>
<keyword evidence="2 9" id="KW-0813">Transport</keyword>
<evidence type="ECO:0000256" key="7">
    <source>
        <dbReference type="ARBA" id="ARBA00023136"/>
    </source>
</evidence>
<dbReference type="OrthoDB" id="9810350at2"/>
<comment type="similarity">
    <text evidence="9">Belongs to the MscL family.</text>
</comment>
<dbReference type="GO" id="GO:0008381">
    <property type="term" value="F:mechanosensitive monoatomic ion channel activity"/>
    <property type="evidence" value="ECO:0007669"/>
    <property type="project" value="UniProtKB-UniRule"/>
</dbReference>
<keyword evidence="7 9" id="KW-0472">Membrane</keyword>
<accession>A0A150XNC3</accession>
<dbReference type="AlphaFoldDB" id="A0A150XNC3"/>